<reference evidence="1" key="1">
    <citation type="submission" date="2020-04" db="EMBL/GenBank/DDBJ databases">
        <authorList>
            <person name="Broberg M."/>
        </authorList>
    </citation>
    <scope>NUCLEOTIDE SEQUENCE</scope>
</reference>
<sequence>MSSISAATLVFNNSEFNFENSIVRPNGNLLVTTITSDYGILGIVSVGEDKYAIAAGIPNSGLSHWSNGTVYTVDLSNDQSPEVETAASIDAGLPDGLPDIVLVSDALAGTVNRVNITSGESEIILKDDLLVGNPGVNGLKILDCYVCFVNTDTSYYGKFAITEGGQKFGDIQIISTDASSDEFALGKHGIAYIGPQRNLSVVRVSPNGTATQIAQDAEIGQPCSLTLAEDKVSGYVTTAKGQIFKFEVPAL</sequence>
<organism evidence="1 2">
    <name type="scientific">Clonostachys rosea f. rosea IK726</name>
    <dbReference type="NCBI Taxonomy" id="1349383"/>
    <lineage>
        <taxon>Eukaryota</taxon>
        <taxon>Fungi</taxon>
        <taxon>Dikarya</taxon>
        <taxon>Ascomycota</taxon>
        <taxon>Pezizomycotina</taxon>
        <taxon>Sordariomycetes</taxon>
        <taxon>Hypocreomycetidae</taxon>
        <taxon>Hypocreales</taxon>
        <taxon>Bionectriaceae</taxon>
        <taxon>Clonostachys</taxon>
    </lineage>
</organism>
<dbReference type="Proteomes" id="UP000836387">
    <property type="component" value="Unassembled WGS sequence"/>
</dbReference>
<gene>
    <name evidence="1" type="ORF">CRV2_00013127</name>
</gene>
<reference evidence="1" key="2">
    <citation type="submission" date="2021-10" db="EMBL/GenBank/DDBJ databases">
        <authorList>
            <person name="Piombo E."/>
        </authorList>
    </citation>
    <scope>NUCLEOTIDE SEQUENCE</scope>
</reference>
<dbReference type="EMBL" id="CADEHS020000011">
    <property type="protein sequence ID" value="CAG9947016.1"/>
    <property type="molecule type" value="Genomic_DNA"/>
</dbReference>
<accession>A0ACA9U1B5</accession>
<evidence type="ECO:0000313" key="1">
    <source>
        <dbReference type="EMBL" id="CAG9947016.1"/>
    </source>
</evidence>
<comment type="caution">
    <text evidence="1">The sequence shown here is derived from an EMBL/GenBank/DDBJ whole genome shotgun (WGS) entry which is preliminary data.</text>
</comment>
<keyword evidence="2" id="KW-1185">Reference proteome</keyword>
<protein>
    <submittedName>
        <fullName evidence="1">Uncharacterized protein</fullName>
    </submittedName>
</protein>
<evidence type="ECO:0000313" key="2">
    <source>
        <dbReference type="Proteomes" id="UP000836387"/>
    </source>
</evidence>
<proteinExistence type="predicted"/>
<name>A0ACA9U1B5_BIOOC</name>